<evidence type="ECO:0000313" key="1">
    <source>
        <dbReference type="EMBL" id="ETO22647.1"/>
    </source>
</evidence>
<gene>
    <name evidence="1" type="ORF">RFI_14544</name>
</gene>
<sequence>MLKQELDEEQVMLCLKMIGHFAERSHTAEELVICLAPQVVAHTLCRHKQNRDLMKLGFEALGKLVSTRQCAQELMKLQVRDDLHEVSPSPSMDPEPSTTMELMKRMKEIMEDGIENGNSQCITNSLSFFIKLLQYDETAMLVVDHCIPFLFETINRKKISNIVALLTADIFDRLTKSNQDVLQAFLEYENCCGFILAFIEFKFTHKHNICVHVNKTNKPSKLLHDA</sequence>
<evidence type="ECO:0000313" key="2">
    <source>
        <dbReference type="Proteomes" id="UP000023152"/>
    </source>
</evidence>
<keyword evidence="2" id="KW-1185">Reference proteome</keyword>
<dbReference type="AlphaFoldDB" id="X6NBF1"/>
<accession>X6NBF1</accession>
<dbReference type="InterPro" id="IPR016024">
    <property type="entry name" value="ARM-type_fold"/>
</dbReference>
<proteinExistence type="predicted"/>
<protein>
    <submittedName>
        <fullName evidence="1">Uncharacterized protein</fullName>
    </submittedName>
</protein>
<dbReference type="EMBL" id="ASPP01010578">
    <property type="protein sequence ID" value="ETO22647.1"/>
    <property type="molecule type" value="Genomic_DNA"/>
</dbReference>
<organism evidence="1 2">
    <name type="scientific">Reticulomyxa filosa</name>
    <dbReference type="NCBI Taxonomy" id="46433"/>
    <lineage>
        <taxon>Eukaryota</taxon>
        <taxon>Sar</taxon>
        <taxon>Rhizaria</taxon>
        <taxon>Retaria</taxon>
        <taxon>Foraminifera</taxon>
        <taxon>Monothalamids</taxon>
        <taxon>Reticulomyxidae</taxon>
        <taxon>Reticulomyxa</taxon>
    </lineage>
</organism>
<dbReference type="Proteomes" id="UP000023152">
    <property type="component" value="Unassembled WGS sequence"/>
</dbReference>
<reference evidence="1 2" key="1">
    <citation type="journal article" date="2013" name="Curr. Biol.">
        <title>The Genome of the Foraminiferan Reticulomyxa filosa.</title>
        <authorList>
            <person name="Glockner G."/>
            <person name="Hulsmann N."/>
            <person name="Schleicher M."/>
            <person name="Noegel A.A."/>
            <person name="Eichinger L."/>
            <person name="Gallinger C."/>
            <person name="Pawlowski J."/>
            <person name="Sierra R."/>
            <person name="Euteneuer U."/>
            <person name="Pillet L."/>
            <person name="Moustafa A."/>
            <person name="Platzer M."/>
            <person name="Groth M."/>
            <person name="Szafranski K."/>
            <person name="Schliwa M."/>
        </authorList>
    </citation>
    <scope>NUCLEOTIDE SEQUENCE [LARGE SCALE GENOMIC DNA]</scope>
</reference>
<comment type="caution">
    <text evidence="1">The sequence shown here is derived from an EMBL/GenBank/DDBJ whole genome shotgun (WGS) entry which is preliminary data.</text>
</comment>
<dbReference type="SUPFAM" id="SSF48371">
    <property type="entry name" value="ARM repeat"/>
    <property type="match status" value="1"/>
</dbReference>
<name>X6NBF1_RETFI</name>